<evidence type="ECO:0000313" key="2">
    <source>
        <dbReference type="Proteomes" id="UP000220251"/>
    </source>
</evidence>
<dbReference type="InterPro" id="IPR015867">
    <property type="entry name" value="N-reg_PII/ATP_PRibTrfase_C"/>
</dbReference>
<dbReference type="Pfam" id="PF00543">
    <property type="entry name" value="P-II"/>
    <property type="match status" value="1"/>
</dbReference>
<dbReference type="RefSeq" id="WP_098038082.1">
    <property type="nucleotide sequence ID" value="NZ_CWGJ01000011.1"/>
</dbReference>
<dbReference type="InterPro" id="IPR011322">
    <property type="entry name" value="N-reg_PII-like_a/b"/>
</dbReference>
<accession>A0A0H5DP30</accession>
<dbReference type="SUPFAM" id="SSF54913">
    <property type="entry name" value="GlnB-like"/>
    <property type="match status" value="1"/>
</dbReference>
<organism evidence="1 2">
    <name type="scientific">Estrella lausannensis</name>
    <dbReference type="NCBI Taxonomy" id="483423"/>
    <lineage>
        <taxon>Bacteria</taxon>
        <taxon>Pseudomonadati</taxon>
        <taxon>Chlamydiota</taxon>
        <taxon>Chlamydiia</taxon>
        <taxon>Parachlamydiales</taxon>
        <taxon>Candidatus Criblamydiaceae</taxon>
        <taxon>Estrella</taxon>
    </lineage>
</organism>
<reference evidence="2" key="1">
    <citation type="submission" date="2015-06" db="EMBL/GenBank/DDBJ databases">
        <authorList>
            <person name="Bertelli C."/>
        </authorList>
    </citation>
    <scope>NUCLEOTIDE SEQUENCE [LARGE SCALE GENOMIC DNA]</scope>
    <source>
        <strain evidence="2">CRIB-30</strain>
    </source>
</reference>
<dbReference type="GO" id="GO:0030234">
    <property type="term" value="F:enzyme regulator activity"/>
    <property type="evidence" value="ECO:0007669"/>
    <property type="project" value="InterPro"/>
</dbReference>
<dbReference type="InterPro" id="IPR002187">
    <property type="entry name" value="N-reg_PII"/>
</dbReference>
<gene>
    <name evidence="1" type="ORF">ELAC_0887</name>
</gene>
<proteinExistence type="predicted"/>
<dbReference type="Proteomes" id="UP000220251">
    <property type="component" value="Unassembled WGS sequence"/>
</dbReference>
<dbReference type="Gene3D" id="3.30.70.120">
    <property type="match status" value="1"/>
</dbReference>
<dbReference type="EMBL" id="CWGJ01000011">
    <property type="protein sequence ID" value="CRX38236.1"/>
    <property type="molecule type" value="Genomic_DNA"/>
</dbReference>
<dbReference type="AlphaFoldDB" id="A0A0H5DP30"/>
<evidence type="ECO:0000313" key="1">
    <source>
        <dbReference type="EMBL" id="CRX38236.1"/>
    </source>
</evidence>
<name>A0A0H5DP30_9BACT</name>
<sequence>MVPSKRLEVITSGAADEIVIETLIGIRLFSYTLVNRVQGSGKRGKRADDDFMDLMHNCLFIIICSEEEAKKAAEALRPIVEEFGGVIAVSDCMLVKTDTP</sequence>
<dbReference type="GO" id="GO:0006808">
    <property type="term" value="P:regulation of nitrogen utilization"/>
    <property type="evidence" value="ECO:0007669"/>
    <property type="project" value="InterPro"/>
</dbReference>
<protein>
    <submittedName>
        <fullName evidence="1">Putative nitrogen regulatory protein P-II</fullName>
    </submittedName>
</protein>
<dbReference type="OrthoDB" id="281081at2"/>
<keyword evidence="2" id="KW-1185">Reference proteome</keyword>